<name>A0A7K0D918_9NOCA</name>
<dbReference type="PANTHER" id="PTHR23026">
    <property type="entry name" value="NADPH NITROREDUCTASE"/>
    <property type="match status" value="1"/>
</dbReference>
<comment type="caution">
    <text evidence="1">The sequence shown here is derived from an EMBL/GenBank/DDBJ whole genome shotgun (WGS) entry which is preliminary data.</text>
</comment>
<dbReference type="SUPFAM" id="SSF55469">
    <property type="entry name" value="FMN-dependent nitroreductase-like"/>
    <property type="match status" value="2"/>
</dbReference>
<evidence type="ECO:0000313" key="2">
    <source>
        <dbReference type="Proteomes" id="UP000438448"/>
    </source>
</evidence>
<keyword evidence="2" id="KW-1185">Reference proteome</keyword>
<keyword evidence="1" id="KW-0560">Oxidoreductase</keyword>
<dbReference type="Proteomes" id="UP000438448">
    <property type="component" value="Unassembled WGS sequence"/>
</dbReference>
<dbReference type="InterPro" id="IPR000415">
    <property type="entry name" value="Nitroreductase-like"/>
</dbReference>
<sequence>MTARNPITTAPDARAIAAAVGRAARAPSLHNSQPWQWIFDGARLHLYSDPDRRLPAADPRGRQQVISCGAALHHVRTVLATLGWHTDTDRLPEPDRPDHLAAIGFRPWPDPPPGIARRAAAIEHRHTDRLPMLPPNGWSELAHALNRLVTPHDLTLDILAAEVRPQLAAVSERAAAVREYDMFYQQEIQWWAGHSGTVEGVPPAALASDAERTRVDVGRAFPRPSHSERRAEIRDRAELVVLGSHEDSIPQWLHTGEALSAVLLECTAAGLATCPLTHITELPAGRRTVAALLPHPVSPQVIVRIGTAPADEQQVPTPRRPLGEIFQIRH</sequence>
<dbReference type="EMBL" id="WEGK01000012">
    <property type="protein sequence ID" value="MQY22266.1"/>
    <property type="molecule type" value="Genomic_DNA"/>
</dbReference>
<dbReference type="OrthoDB" id="8156917at2"/>
<dbReference type="PANTHER" id="PTHR23026:SF123">
    <property type="entry name" value="NAD(P)H NITROREDUCTASE RV3131-RELATED"/>
    <property type="match status" value="1"/>
</dbReference>
<dbReference type="InterPro" id="IPR050627">
    <property type="entry name" value="Nitroreductase/BluB"/>
</dbReference>
<protein>
    <submittedName>
        <fullName evidence="1">Putative NAD(P)H nitroreductase acg</fullName>
        <ecNumber evidence="1">1.-.-.-</ecNumber>
    </submittedName>
</protein>
<dbReference type="GO" id="GO:0016491">
    <property type="term" value="F:oxidoreductase activity"/>
    <property type="evidence" value="ECO:0007669"/>
    <property type="project" value="UniProtKB-KW"/>
</dbReference>
<gene>
    <name evidence="1" type="primary">acg</name>
    <name evidence="1" type="ORF">NRB20_53800</name>
</gene>
<dbReference type="RefSeq" id="WP_153413630.1">
    <property type="nucleotide sequence ID" value="NZ_WEGK01000012.1"/>
</dbReference>
<reference evidence="1 2" key="1">
    <citation type="submission" date="2019-10" db="EMBL/GenBank/DDBJ databases">
        <title>Nocardia macrotermitis sp. nov. and Nocardia aurantia sp. nov., isolated from the gut of fungus growing-termite Macrotermes natalensis.</title>
        <authorList>
            <person name="Benndorf R."/>
            <person name="Schwitalla J."/>
            <person name="Martin K."/>
            <person name="De Beer W."/>
            <person name="Kaster A.-K."/>
            <person name="Vollmers J."/>
            <person name="Poulsen M."/>
            <person name="Beemelmanns C."/>
        </authorList>
    </citation>
    <scope>NUCLEOTIDE SEQUENCE [LARGE SCALE GENOMIC DNA]</scope>
    <source>
        <strain evidence="1 2">RB20</strain>
    </source>
</reference>
<dbReference type="AlphaFoldDB" id="A0A7K0D918"/>
<proteinExistence type="predicted"/>
<organism evidence="1 2">
    <name type="scientific">Nocardia macrotermitis</name>
    <dbReference type="NCBI Taxonomy" id="2585198"/>
    <lineage>
        <taxon>Bacteria</taxon>
        <taxon>Bacillati</taxon>
        <taxon>Actinomycetota</taxon>
        <taxon>Actinomycetes</taxon>
        <taxon>Mycobacteriales</taxon>
        <taxon>Nocardiaceae</taxon>
        <taxon>Nocardia</taxon>
    </lineage>
</organism>
<dbReference type="EC" id="1.-.-.-" evidence="1"/>
<dbReference type="NCBIfam" id="NF047509">
    <property type="entry name" value="Rv3131_FMN_oxido"/>
    <property type="match status" value="1"/>
</dbReference>
<dbReference type="Gene3D" id="3.40.109.10">
    <property type="entry name" value="NADH Oxidase"/>
    <property type="match status" value="1"/>
</dbReference>
<evidence type="ECO:0000313" key="1">
    <source>
        <dbReference type="EMBL" id="MQY22266.1"/>
    </source>
</evidence>
<accession>A0A7K0D918</accession>